<reference evidence="1" key="1">
    <citation type="journal article" date="2020" name="Nature">
        <title>Giant virus diversity and host interactions through global metagenomics.</title>
        <authorList>
            <person name="Schulz F."/>
            <person name="Roux S."/>
            <person name="Paez-Espino D."/>
            <person name="Jungbluth S."/>
            <person name="Walsh D.A."/>
            <person name="Denef V.J."/>
            <person name="McMahon K.D."/>
            <person name="Konstantinidis K.T."/>
            <person name="Eloe-Fadrosh E.A."/>
            <person name="Kyrpides N.C."/>
            <person name="Woyke T."/>
        </authorList>
    </citation>
    <scope>NUCLEOTIDE SEQUENCE</scope>
    <source>
        <strain evidence="1">GVMAG-M-3300013285-6</strain>
    </source>
</reference>
<sequence>MARGSKQYGLMGLFIVLLVVLIGLPVLKATFPMYYSEGFRGASPCFGVICANEGERCQDGKCSPISPPYTNDYFSGKGQ</sequence>
<evidence type="ECO:0000313" key="1">
    <source>
        <dbReference type="EMBL" id="QHS91922.1"/>
    </source>
</evidence>
<proteinExistence type="predicted"/>
<name>A0A6C0BIS9_9ZZZZ</name>
<organism evidence="1">
    <name type="scientific">viral metagenome</name>
    <dbReference type="NCBI Taxonomy" id="1070528"/>
    <lineage>
        <taxon>unclassified sequences</taxon>
        <taxon>metagenomes</taxon>
        <taxon>organismal metagenomes</taxon>
    </lineage>
</organism>
<protein>
    <submittedName>
        <fullName evidence="1">Uncharacterized protein</fullName>
    </submittedName>
</protein>
<dbReference type="EMBL" id="MN739166">
    <property type="protein sequence ID" value="QHS91922.1"/>
    <property type="molecule type" value="Genomic_DNA"/>
</dbReference>
<dbReference type="AlphaFoldDB" id="A0A6C0BIS9"/>
<accession>A0A6C0BIS9</accession>